<protein>
    <recommendedName>
        <fullName evidence="4">VanZ family protein</fullName>
    </recommendedName>
</protein>
<dbReference type="AlphaFoldDB" id="A0A3P1STD4"/>
<evidence type="ECO:0000313" key="2">
    <source>
        <dbReference type="EMBL" id="RRD00165.1"/>
    </source>
</evidence>
<evidence type="ECO:0008006" key="4">
    <source>
        <dbReference type="Google" id="ProtNLM"/>
    </source>
</evidence>
<dbReference type="RefSeq" id="WP_124925635.1">
    <property type="nucleotide sequence ID" value="NZ_BMOH01000005.1"/>
</dbReference>
<comment type="caution">
    <text evidence="2">The sequence shown here is derived from an EMBL/GenBank/DDBJ whole genome shotgun (WGS) entry which is preliminary data.</text>
</comment>
<keyword evidence="1" id="KW-0472">Membrane</keyword>
<dbReference type="PANTHER" id="PTHR28008:SF1">
    <property type="entry name" value="DOMAIN PROTEIN, PUTATIVE (AFU_ORTHOLOGUE AFUA_3G10980)-RELATED"/>
    <property type="match status" value="1"/>
</dbReference>
<keyword evidence="1" id="KW-0812">Transmembrane</keyword>
<proteinExistence type="predicted"/>
<feature type="transmembrane region" description="Helical" evidence="1">
    <location>
        <begin position="58"/>
        <end position="75"/>
    </location>
</feature>
<reference evidence="2 3" key="1">
    <citation type="submission" date="2018-11" db="EMBL/GenBank/DDBJ databases">
        <title>The draft genome sequence of Amphritea balenae JAMM 1525T.</title>
        <authorList>
            <person name="Fang Z."/>
            <person name="Zhang Y."/>
            <person name="Han X."/>
        </authorList>
    </citation>
    <scope>NUCLEOTIDE SEQUENCE [LARGE SCALE GENOMIC DNA]</scope>
    <source>
        <strain evidence="2 3">JAMM 1525</strain>
    </source>
</reference>
<sequence>MAALRILLFAVCVACLMYGLFRETPPAQVFNQSDKVGHILGFAVMSAIGIWSLPRRFIGGFLVVLVGLALSAEFLQERLLPYRHFSIDDLYANLAGIALATLPWLLWQLSKKAIQHSDTPILNSSENHQ</sequence>
<gene>
    <name evidence="2" type="ORF">EHS89_08140</name>
</gene>
<name>A0A3P1STD4_9GAMM</name>
<organism evidence="2 3">
    <name type="scientific">Amphritea balenae</name>
    <dbReference type="NCBI Taxonomy" id="452629"/>
    <lineage>
        <taxon>Bacteria</taxon>
        <taxon>Pseudomonadati</taxon>
        <taxon>Pseudomonadota</taxon>
        <taxon>Gammaproteobacteria</taxon>
        <taxon>Oceanospirillales</taxon>
        <taxon>Oceanospirillaceae</taxon>
        <taxon>Amphritea</taxon>
    </lineage>
</organism>
<evidence type="ECO:0000313" key="3">
    <source>
        <dbReference type="Proteomes" id="UP000267535"/>
    </source>
</evidence>
<accession>A0A3P1STD4</accession>
<feature type="transmembrane region" description="Helical" evidence="1">
    <location>
        <begin position="38"/>
        <end position="53"/>
    </location>
</feature>
<dbReference type="PANTHER" id="PTHR28008">
    <property type="entry name" value="DOMAIN PROTEIN, PUTATIVE (AFU_ORTHOLOGUE AFUA_3G10980)-RELATED"/>
    <property type="match status" value="1"/>
</dbReference>
<keyword evidence="1" id="KW-1133">Transmembrane helix</keyword>
<dbReference type="OrthoDB" id="6880939at2"/>
<feature type="transmembrane region" description="Helical" evidence="1">
    <location>
        <begin position="90"/>
        <end position="107"/>
    </location>
</feature>
<dbReference type="Proteomes" id="UP000267535">
    <property type="component" value="Unassembled WGS sequence"/>
</dbReference>
<evidence type="ECO:0000256" key="1">
    <source>
        <dbReference type="SAM" id="Phobius"/>
    </source>
</evidence>
<dbReference type="EMBL" id="RQXV01000003">
    <property type="protein sequence ID" value="RRD00165.1"/>
    <property type="molecule type" value="Genomic_DNA"/>
</dbReference>
<keyword evidence="3" id="KW-1185">Reference proteome</keyword>